<accession>A0ABU1TU42</accession>
<name>A0ABU1TU42_9FLAO</name>
<organism evidence="4 5">
    <name type="scientific">Flavobacterium arsenatis</name>
    <dbReference type="NCBI Taxonomy" id="1484332"/>
    <lineage>
        <taxon>Bacteria</taxon>
        <taxon>Pseudomonadati</taxon>
        <taxon>Bacteroidota</taxon>
        <taxon>Flavobacteriia</taxon>
        <taxon>Flavobacteriales</taxon>
        <taxon>Flavobacteriaceae</taxon>
        <taxon>Flavobacterium</taxon>
    </lineage>
</organism>
<dbReference type="NCBIfam" id="TIGR04183">
    <property type="entry name" value="Por_Secre_tail"/>
    <property type="match status" value="1"/>
</dbReference>
<proteinExistence type="predicted"/>
<keyword evidence="5" id="KW-1185">Reference proteome</keyword>
<evidence type="ECO:0000256" key="1">
    <source>
        <dbReference type="ARBA" id="ARBA00022729"/>
    </source>
</evidence>
<dbReference type="InterPro" id="IPR026444">
    <property type="entry name" value="Secre_tail"/>
</dbReference>
<dbReference type="RefSeq" id="WP_310028393.1">
    <property type="nucleotide sequence ID" value="NZ_JAVDVI010000019.1"/>
</dbReference>
<dbReference type="Proteomes" id="UP001255185">
    <property type="component" value="Unassembled WGS sequence"/>
</dbReference>
<sequence length="278" mass="30442">MKKITLIAFLLLSTFLNAQTTFAIYTEDPTIEAGVNSLRFSNGQGFALTQPTTAPYEGNENYLFAFNGTSSYFHGILFPRNAANTADAAVSLVPYSYYNLSLKTASATPFYIRMRGNNITAKVLIDPSANSYGFSNDNQWHLLSIPIVDFIPESDAFSLATITEIFVLRSNTTGTTAGSANDFEVDNIYASVEEVLGLKEEKLANFGMYPNPASNSLSFNSSETIDKIYIYSMLGQRIMEMSPKVSTLSTDISGLQTGVYIVTVEVDGKSSTTKLIKR</sequence>
<evidence type="ECO:0000313" key="5">
    <source>
        <dbReference type="Proteomes" id="UP001255185"/>
    </source>
</evidence>
<protein>
    <recommendedName>
        <fullName evidence="3">Secretion system C-terminal sorting domain-containing protein</fullName>
    </recommendedName>
</protein>
<evidence type="ECO:0000256" key="2">
    <source>
        <dbReference type="SAM" id="SignalP"/>
    </source>
</evidence>
<feature type="chain" id="PRO_5045528389" description="Secretion system C-terminal sorting domain-containing protein" evidence="2">
    <location>
        <begin position="19"/>
        <end position="278"/>
    </location>
</feature>
<dbReference type="Gene3D" id="2.60.120.430">
    <property type="entry name" value="Galactose-binding lectin"/>
    <property type="match status" value="1"/>
</dbReference>
<comment type="caution">
    <text evidence="4">The sequence shown here is derived from an EMBL/GenBank/DDBJ whole genome shotgun (WGS) entry which is preliminary data.</text>
</comment>
<reference evidence="4 5" key="1">
    <citation type="submission" date="2023-07" db="EMBL/GenBank/DDBJ databases">
        <title>Sorghum-associated microbial communities from plants grown in Nebraska, USA.</title>
        <authorList>
            <person name="Schachtman D."/>
        </authorList>
    </citation>
    <scope>NUCLEOTIDE SEQUENCE [LARGE SCALE GENOMIC DNA]</scope>
    <source>
        <strain evidence="4 5">3773</strain>
    </source>
</reference>
<feature type="signal peptide" evidence="2">
    <location>
        <begin position="1"/>
        <end position="18"/>
    </location>
</feature>
<feature type="domain" description="Secretion system C-terminal sorting" evidence="3">
    <location>
        <begin position="208"/>
        <end position="276"/>
    </location>
</feature>
<evidence type="ECO:0000313" key="4">
    <source>
        <dbReference type="EMBL" id="MDR6969386.1"/>
    </source>
</evidence>
<dbReference type="EMBL" id="JAVDVI010000019">
    <property type="protein sequence ID" value="MDR6969386.1"/>
    <property type="molecule type" value="Genomic_DNA"/>
</dbReference>
<keyword evidence="1 2" id="KW-0732">Signal</keyword>
<gene>
    <name evidence="4" type="ORF">J2X31_003417</name>
</gene>
<dbReference type="Pfam" id="PF18962">
    <property type="entry name" value="Por_Secre_tail"/>
    <property type="match status" value="1"/>
</dbReference>
<evidence type="ECO:0000259" key="3">
    <source>
        <dbReference type="Pfam" id="PF18962"/>
    </source>
</evidence>